<dbReference type="AlphaFoldDB" id="A0A918RUW6"/>
<name>A0A918RUW6_9HYPH</name>
<accession>A0A918RUW6</accession>
<evidence type="ECO:0000256" key="4">
    <source>
        <dbReference type="ARBA" id="ARBA00022516"/>
    </source>
</evidence>
<dbReference type="PROSITE" id="PS00188">
    <property type="entry name" value="BIOTIN"/>
    <property type="match status" value="1"/>
</dbReference>
<dbReference type="NCBIfam" id="TIGR00531">
    <property type="entry name" value="BCCP"/>
    <property type="match status" value="1"/>
</dbReference>
<comment type="function">
    <text evidence="1 9">This protein is a component of the acetyl coenzyme A carboxylase complex; first, biotin carboxylase catalyzes the carboxylation of the carrier protein and then the transcarboxylase transfers the carboxyl group to form malonyl-CoA.</text>
</comment>
<dbReference type="Gene3D" id="2.40.50.100">
    <property type="match status" value="1"/>
</dbReference>
<dbReference type="SUPFAM" id="SSF51230">
    <property type="entry name" value="Single hybrid motif"/>
    <property type="match status" value="1"/>
</dbReference>
<dbReference type="Proteomes" id="UP000646579">
    <property type="component" value="Unassembled WGS sequence"/>
</dbReference>
<evidence type="ECO:0000259" key="11">
    <source>
        <dbReference type="PROSITE" id="PS50968"/>
    </source>
</evidence>
<protein>
    <recommendedName>
        <fullName evidence="3 9">Biotin carboxyl carrier protein of acetyl-CoA carboxylase</fullName>
    </recommendedName>
</protein>
<dbReference type="PANTHER" id="PTHR45266:SF3">
    <property type="entry name" value="OXALOACETATE DECARBOXYLASE ALPHA CHAIN"/>
    <property type="match status" value="1"/>
</dbReference>
<evidence type="ECO:0000256" key="10">
    <source>
        <dbReference type="SAM" id="MobiDB-lite"/>
    </source>
</evidence>
<dbReference type="PROSITE" id="PS50968">
    <property type="entry name" value="BIOTINYL_LIPOYL"/>
    <property type="match status" value="1"/>
</dbReference>
<proteinExistence type="predicted"/>
<dbReference type="FunFam" id="2.40.50.100:FF:000003">
    <property type="entry name" value="Acetyl-CoA carboxylase biotin carboxyl carrier protein"/>
    <property type="match status" value="1"/>
</dbReference>
<evidence type="ECO:0000256" key="3">
    <source>
        <dbReference type="ARBA" id="ARBA00017562"/>
    </source>
</evidence>
<evidence type="ECO:0000313" key="12">
    <source>
        <dbReference type="EMBL" id="GHA12113.1"/>
    </source>
</evidence>
<sequence>MTKATLVDQDLIRTIAELINKENLAEIEIEQEDFRVRVTRSYAPEPAPAMMQAYAPAPQQAPQTPAAPATPATGASSPASSPADDIASNPGTLTSPMVGTAYRSPEPGKSAFVEVGAKVTEGQTVLIIEAMKTMNQIPAHRSGTITKILVEDAQPVEYGEPLVVIE</sequence>
<keyword evidence="13" id="KW-1185">Reference proteome</keyword>
<dbReference type="PANTHER" id="PTHR45266">
    <property type="entry name" value="OXALOACETATE DECARBOXYLASE ALPHA CHAIN"/>
    <property type="match status" value="1"/>
</dbReference>
<dbReference type="GO" id="GO:0003989">
    <property type="term" value="F:acetyl-CoA carboxylase activity"/>
    <property type="evidence" value="ECO:0007669"/>
    <property type="project" value="InterPro"/>
</dbReference>
<evidence type="ECO:0000256" key="2">
    <source>
        <dbReference type="ARBA" id="ARBA00005194"/>
    </source>
</evidence>
<evidence type="ECO:0000256" key="9">
    <source>
        <dbReference type="RuleBase" id="RU364072"/>
    </source>
</evidence>
<evidence type="ECO:0000256" key="8">
    <source>
        <dbReference type="ARBA" id="ARBA00023267"/>
    </source>
</evidence>
<dbReference type="InterPro" id="IPR050709">
    <property type="entry name" value="Biotin_Carboxyl_Carrier/Decarb"/>
</dbReference>
<feature type="domain" description="Lipoyl-binding" evidence="11">
    <location>
        <begin position="90"/>
        <end position="166"/>
    </location>
</feature>
<organism evidence="12 13">
    <name type="scientific">Devosia pacifica</name>
    <dbReference type="NCBI Taxonomy" id="1335967"/>
    <lineage>
        <taxon>Bacteria</taxon>
        <taxon>Pseudomonadati</taxon>
        <taxon>Pseudomonadota</taxon>
        <taxon>Alphaproteobacteria</taxon>
        <taxon>Hyphomicrobiales</taxon>
        <taxon>Devosiaceae</taxon>
        <taxon>Devosia</taxon>
    </lineage>
</organism>
<dbReference type="InterPro" id="IPR000089">
    <property type="entry name" value="Biotin_lipoyl"/>
</dbReference>
<keyword evidence="7 9" id="KW-0275">Fatty acid biosynthesis</keyword>
<gene>
    <name evidence="12" type="primary">accB</name>
    <name evidence="12" type="ORF">GCM10007989_03150</name>
</gene>
<evidence type="ECO:0000256" key="5">
    <source>
        <dbReference type="ARBA" id="ARBA00022832"/>
    </source>
</evidence>
<dbReference type="EMBL" id="BMZE01000001">
    <property type="protein sequence ID" value="GHA12113.1"/>
    <property type="molecule type" value="Genomic_DNA"/>
</dbReference>
<dbReference type="CDD" id="cd06850">
    <property type="entry name" value="biotinyl_domain"/>
    <property type="match status" value="1"/>
</dbReference>
<comment type="caution">
    <text evidence="12">The sequence shown here is derived from an EMBL/GenBank/DDBJ whole genome shotgun (WGS) entry which is preliminary data.</text>
</comment>
<dbReference type="InterPro" id="IPR011053">
    <property type="entry name" value="Single_hybrid_motif"/>
</dbReference>
<dbReference type="PRINTS" id="PR01071">
    <property type="entry name" value="ACOABIOTINCC"/>
</dbReference>
<keyword evidence="5 9" id="KW-0276">Fatty acid metabolism</keyword>
<dbReference type="GO" id="GO:0009317">
    <property type="term" value="C:acetyl-CoA carboxylase complex"/>
    <property type="evidence" value="ECO:0007669"/>
    <property type="project" value="InterPro"/>
</dbReference>
<reference evidence="12" key="1">
    <citation type="journal article" date="2014" name="Int. J. Syst. Evol. Microbiol.">
        <title>Complete genome sequence of Corynebacterium casei LMG S-19264T (=DSM 44701T), isolated from a smear-ripened cheese.</title>
        <authorList>
            <consortium name="US DOE Joint Genome Institute (JGI-PGF)"/>
            <person name="Walter F."/>
            <person name="Albersmeier A."/>
            <person name="Kalinowski J."/>
            <person name="Ruckert C."/>
        </authorList>
    </citation>
    <scope>NUCLEOTIDE SEQUENCE</scope>
    <source>
        <strain evidence="12">KCTC 32437</strain>
    </source>
</reference>
<evidence type="ECO:0000256" key="7">
    <source>
        <dbReference type="ARBA" id="ARBA00023160"/>
    </source>
</evidence>
<evidence type="ECO:0000313" key="13">
    <source>
        <dbReference type="Proteomes" id="UP000646579"/>
    </source>
</evidence>
<evidence type="ECO:0000256" key="1">
    <source>
        <dbReference type="ARBA" id="ARBA00003761"/>
    </source>
</evidence>
<keyword evidence="8 9" id="KW-0092">Biotin</keyword>
<evidence type="ECO:0000256" key="6">
    <source>
        <dbReference type="ARBA" id="ARBA00023098"/>
    </source>
</evidence>
<dbReference type="Pfam" id="PF00364">
    <property type="entry name" value="Biotin_lipoyl"/>
    <property type="match status" value="1"/>
</dbReference>
<comment type="pathway">
    <text evidence="2 9">Lipid metabolism; fatty acid biosynthesis.</text>
</comment>
<dbReference type="InterPro" id="IPR001249">
    <property type="entry name" value="AcCoA_biotinCC"/>
</dbReference>
<keyword evidence="4 9" id="KW-0444">Lipid biosynthesis</keyword>
<dbReference type="GO" id="GO:0006633">
    <property type="term" value="P:fatty acid biosynthetic process"/>
    <property type="evidence" value="ECO:0007669"/>
    <property type="project" value="UniProtKB-KW"/>
</dbReference>
<dbReference type="RefSeq" id="WP_189422750.1">
    <property type="nucleotide sequence ID" value="NZ_BMZE01000001.1"/>
</dbReference>
<feature type="region of interest" description="Disordered" evidence="10">
    <location>
        <begin position="55"/>
        <end position="102"/>
    </location>
</feature>
<dbReference type="InterPro" id="IPR001882">
    <property type="entry name" value="Biotin_BS"/>
</dbReference>
<reference evidence="12" key="2">
    <citation type="submission" date="2020-09" db="EMBL/GenBank/DDBJ databases">
        <authorList>
            <person name="Sun Q."/>
            <person name="Kim S."/>
        </authorList>
    </citation>
    <scope>NUCLEOTIDE SEQUENCE</scope>
    <source>
        <strain evidence="12">KCTC 32437</strain>
    </source>
</reference>
<keyword evidence="6 9" id="KW-0443">Lipid metabolism</keyword>
<feature type="compositionally biased region" description="Low complexity" evidence="10">
    <location>
        <begin position="55"/>
        <end position="83"/>
    </location>
</feature>